<accession>A0ABV5RY31</accession>
<name>A0ABV5RY31_9ACTN</name>
<keyword evidence="2" id="KW-0805">Transcription regulation</keyword>
<dbReference type="PANTHER" id="PTHR30055:SF151">
    <property type="entry name" value="TRANSCRIPTIONAL REGULATORY PROTEIN"/>
    <property type="match status" value="1"/>
</dbReference>
<keyword evidence="4" id="KW-0804">Transcription</keyword>
<dbReference type="PRINTS" id="PR00400">
    <property type="entry name" value="TETREPRESSOR"/>
</dbReference>
<evidence type="ECO:0000259" key="7">
    <source>
        <dbReference type="PROSITE" id="PS50977"/>
    </source>
</evidence>
<organism evidence="8 9">
    <name type="scientific">Nonomuraea helvata</name>
    <dbReference type="NCBI Taxonomy" id="37484"/>
    <lineage>
        <taxon>Bacteria</taxon>
        <taxon>Bacillati</taxon>
        <taxon>Actinomycetota</taxon>
        <taxon>Actinomycetes</taxon>
        <taxon>Streptosporangiales</taxon>
        <taxon>Streptosporangiaceae</taxon>
        <taxon>Nonomuraea</taxon>
    </lineage>
</organism>
<dbReference type="InterPro" id="IPR009057">
    <property type="entry name" value="Homeodomain-like_sf"/>
</dbReference>
<dbReference type="InterPro" id="IPR050109">
    <property type="entry name" value="HTH-type_TetR-like_transc_reg"/>
</dbReference>
<evidence type="ECO:0000256" key="5">
    <source>
        <dbReference type="PROSITE-ProRule" id="PRU00335"/>
    </source>
</evidence>
<dbReference type="Proteomes" id="UP001589532">
    <property type="component" value="Unassembled WGS sequence"/>
</dbReference>
<dbReference type="Gene3D" id="1.10.357.10">
    <property type="entry name" value="Tetracycline Repressor, domain 2"/>
    <property type="match status" value="1"/>
</dbReference>
<reference evidence="8 9" key="1">
    <citation type="submission" date="2024-09" db="EMBL/GenBank/DDBJ databases">
        <authorList>
            <person name="Sun Q."/>
            <person name="Mori K."/>
        </authorList>
    </citation>
    <scope>NUCLEOTIDE SEQUENCE [LARGE SCALE GENOMIC DNA]</scope>
    <source>
        <strain evidence="8 9">JCM 3143</strain>
    </source>
</reference>
<dbReference type="InterPro" id="IPR001647">
    <property type="entry name" value="HTH_TetR"/>
</dbReference>
<evidence type="ECO:0000256" key="4">
    <source>
        <dbReference type="ARBA" id="ARBA00023163"/>
    </source>
</evidence>
<dbReference type="SUPFAM" id="SSF46689">
    <property type="entry name" value="Homeodomain-like"/>
    <property type="match status" value="1"/>
</dbReference>
<feature type="DNA-binding region" description="H-T-H motif" evidence="5">
    <location>
        <begin position="47"/>
        <end position="66"/>
    </location>
</feature>
<dbReference type="SUPFAM" id="SSF48498">
    <property type="entry name" value="Tetracyclin repressor-like, C-terminal domain"/>
    <property type="match status" value="1"/>
</dbReference>
<sequence length="235" mass="25553">MTAPQEPMLIWERPEPPSRPAPSPLSRERIVRAAIDLADRDGLDAVSLRKVAAALDAGPMRLYGYLSTKEELLDLMVDEVYGEIVPSGPAGDDWRAALRDLARRTRQATLRHEWFADLLGGRPQLGPNALAYLEAALASLGDTPLSAVVQVVSTVNAYVLGAVRREVTELRAERATGMDEHAWHVAKGPYLVRMLATGRYPAVARFVHGADAEPDFDEGLERVLDGVAPLVSGGR</sequence>
<evidence type="ECO:0000313" key="9">
    <source>
        <dbReference type="Proteomes" id="UP001589532"/>
    </source>
</evidence>
<dbReference type="Pfam" id="PF00440">
    <property type="entry name" value="TetR_N"/>
    <property type="match status" value="1"/>
</dbReference>
<proteinExistence type="predicted"/>
<evidence type="ECO:0000256" key="2">
    <source>
        <dbReference type="ARBA" id="ARBA00023015"/>
    </source>
</evidence>
<dbReference type="PANTHER" id="PTHR30055">
    <property type="entry name" value="HTH-TYPE TRANSCRIPTIONAL REGULATOR RUTR"/>
    <property type="match status" value="1"/>
</dbReference>
<keyword evidence="1" id="KW-0678">Repressor</keyword>
<feature type="domain" description="HTH tetR-type" evidence="7">
    <location>
        <begin position="24"/>
        <end position="84"/>
    </location>
</feature>
<dbReference type="InterPro" id="IPR036271">
    <property type="entry name" value="Tet_transcr_reg_TetR-rel_C_sf"/>
</dbReference>
<evidence type="ECO:0000256" key="1">
    <source>
        <dbReference type="ARBA" id="ARBA00022491"/>
    </source>
</evidence>
<evidence type="ECO:0000313" key="8">
    <source>
        <dbReference type="EMBL" id="MFB9623664.1"/>
    </source>
</evidence>
<dbReference type="Pfam" id="PF02909">
    <property type="entry name" value="TetR_C_1"/>
    <property type="match status" value="1"/>
</dbReference>
<evidence type="ECO:0000256" key="3">
    <source>
        <dbReference type="ARBA" id="ARBA00023125"/>
    </source>
</evidence>
<keyword evidence="9" id="KW-1185">Reference proteome</keyword>
<protein>
    <submittedName>
        <fullName evidence="8">TetR/AcrR family transcriptional regulator</fullName>
    </submittedName>
</protein>
<feature type="region of interest" description="Disordered" evidence="6">
    <location>
        <begin position="1"/>
        <end position="26"/>
    </location>
</feature>
<dbReference type="InterPro" id="IPR004111">
    <property type="entry name" value="Repressor_TetR_C"/>
</dbReference>
<gene>
    <name evidence="8" type="ORF">ACFFSA_11295</name>
</gene>
<dbReference type="PROSITE" id="PS50977">
    <property type="entry name" value="HTH_TETR_2"/>
    <property type="match status" value="1"/>
</dbReference>
<dbReference type="RefSeq" id="WP_345003018.1">
    <property type="nucleotide sequence ID" value="NZ_BAAAXV010000012.1"/>
</dbReference>
<evidence type="ECO:0000256" key="6">
    <source>
        <dbReference type="SAM" id="MobiDB-lite"/>
    </source>
</evidence>
<dbReference type="Gene3D" id="1.10.10.60">
    <property type="entry name" value="Homeodomain-like"/>
    <property type="match status" value="1"/>
</dbReference>
<keyword evidence="3 5" id="KW-0238">DNA-binding</keyword>
<comment type="caution">
    <text evidence="8">The sequence shown here is derived from an EMBL/GenBank/DDBJ whole genome shotgun (WGS) entry which is preliminary data.</text>
</comment>
<dbReference type="InterPro" id="IPR003012">
    <property type="entry name" value="Tet_transcr_reg_TetR"/>
</dbReference>
<dbReference type="EMBL" id="JBHMBW010000009">
    <property type="protein sequence ID" value="MFB9623664.1"/>
    <property type="molecule type" value="Genomic_DNA"/>
</dbReference>